<dbReference type="EMBL" id="SPQS01000007">
    <property type="protein sequence ID" value="TFV75833.1"/>
    <property type="molecule type" value="Genomic_DNA"/>
</dbReference>
<comment type="caution">
    <text evidence="2">The sequence shown here is derived from an EMBL/GenBank/DDBJ whole genome shotgun (WGS) entry which is preliminary data.</text>
</comment>
<organism evidence="2 3">
    <name type="scientific">Bradyrhizobium frederickii</name>
    <dbReference type="NCBI Taxonomy" id="2560054"/>
    <lineage>
        <taxon>Bacteria</taxon>
        <taxon>Pseudomonadati</taxon>
        <taxon>Pseudomonadota</taxon>
        <taxon>Alphaproteobacteria</taxon>
        <taxon>Hyphomicrobiales</taxon>
        <taxon>Nitrobacteraceae</taxon>
        <taxon>Bradyrhizobium</taxon>
    </lineage>
</organism>
<dbReference type="AlphaFoldDB" id="A0A4Y9PAX6"/>
<proteinExistence type="predicted"/>
<accession>A0A4Y9PAX6</accession>
<feature type="region of interest" description="Disordered" evidence="1">
    <location>
        <begin position="42"/>
        <end position="62"/>
    </location>
</feature>
<protein>
    <submittedName>
        <fullName evidence="2">Uncharacterized protein</fullName>
    </submittedName>
</protein>
<sequence length="62" mass="6773">MGEIIRFISNSDRERERLIRQARANYDSIFPAEDLAIGGQRDTSLATHGFGGADPRHGGVSS</sequence>
<evidence type="ECO:0000313" key="2">
    <source>
        <dbReference type="EMBL" id="TFV75833.1"/>
    </source>
</evidence>
<dbReference type="Proteomes" id="UP000297700">
    <property type="component" value="Unassembled WGS sequence"/>
</dbReference>
<evidence type="ECO:0000313" key="3">
    <source>
        <dbReference type="Proteomes" id="UP000297700"/>
    </source>
</evidence>
<reference evidence="2 3" key="1">
    <citation type="submission" date="2019-03" db="EMBL/GenBank/DDBJ databases">
        <title>Bradyrhizobium strains diversity.</title>
        <authorList>
            <person name="Urquiaga M.C.O."/>
            <person name="Hungria M."/>
            <person name="Delamuta J.R.M."/>
            <person name="Klepa M.S."/>
        </authorList>
    </citation>
    <scope>NUCLEOTIDE SEQUENCE [LARGE SCALE GENOMIC DNA]</scope>
    <source>
        <strain evidence="2 3">CNPSo 3426</strain>
    </source>
</reference>
<name>A0A4Y9PAX6_9BRAD</name>
<gene>
    <name evidence="2" type="ORF">E4K64_14700</name>
</gene>
<evidence type="ECO:0000256" key="1">
    <source>
        <dbReference type="SAM" id="MobiDB-lite"/>
    </source>
</evidence>